<dbReference type="InterPro" id="IPR002898">
    <property type="entry name" value="MotA_ExbB_proton_chnl"/>
</dbReference>
<comment type="similarity">
    <text evidence="12">Belongs to the exbB/tolQ family.</text>
</comment>
<dbReference type="EMBL" id="JACLAW010000010">
    <property type="protein sequence ID" value="MBC2666486.1"/>
    <property type="molecule type" value="Genomic_DNA"/>
</dbReference>
<evidence type="ECO:0000256" key="5">
    <source>
        <dbReference type="ARBA" id="ARBA00022475"/>
    </source>
</evidence>
<keyword evidence="5" id="KW-1003">Cell membrane</keyword>
<comment type="subunit">
    <text evidence="2">The accessory proteins ExbB and ExbD seem to form a complex with TonB.</text>
</comment>
<organism evidence="15 16">
    <name type="scientific">Novosphingobium flavum</name>
    <dbReference type="NCBI Taxonomy" id="1778672"/>
    <lineage>
        <taxon>Bacteria</taxon>
        <taxon>Pseudomonadati</taxon>
        <taxon>Pseudomonadota</taxon>
        <taxon>Alphaproteobacteria</taxon>
        <taxon>Sphingomonadales</taxon>
        <taxon>Sphingomonadaceae</taxon>
        <taxon>Novosphingobium</taxon>
    </lineage>
</organism>
<keyword evidence="10 13" id="KW-0472">Membrane</keyword>
<dbReference type="Pfam" id="PF01618">
    <property type="entry name" value="MotA_ExbB"/>
    <property type="match status" value="1"/>
</dbReference>
<evidence type="ECO:0000313" key="15">
    <source>
        <dbReference type="EMBL" id="MBC2666486.1"/>
    </source>
</evidence>
<dbReference type="InterPro" id="IPR050790">
    <property type="entry name" value="ExbB/TolQ_transport"/>
</dbReference>
<evidence type="ECO:0000313" key="16">
    <source>
        <dbReference type="Proteomes" id="UP000566813"/>
    </source>
</evidence>
<dbReference type="GO" id="GO:0022857">
    <property type="term" value="F:transmembrane transporter activity"/>
    <property type="evidence" value="ECO:0007669"/>
    <property type="project" value="InterPro"/>
</dbReference>
<evidence type="ECO:0000256" key="13">
    <source>
        <dbReference type="SAM" id="Phobius"/>
    </source>
</evidence>
<evidence type="ECO:0000256" key="12">
    <source>
        <dbReference type="RuleBase" id="RU004057"/>
    </source>
</evidence>
<reference evidence="15 16" key="1">
    <citation type="submission" date="2020-08" db="EMBL/GenBank/DDBJ databases">
        <title>The genome sequence of type strain Novosphingobium flavum NBRC 111647.</title>
        <authorList>
            <person name="Liu Y."/>
        </authorList>
    </citation>
    <scope>NUCLEOTIDE SEQUENCE [LARGE SCALE GENOMIC DNA]</scope>
    <source>
        <strain evidence="15 16">NBRC 111647</strain>
    </source>
</reference>
<keyword evidence="7 13" id="KW-0812">Transmembrane</keyword>
<dbReference type="Proteomes" id="UP000566813">
    <property type="component" value="Unassembled WGS sequence"/>
</dbReference>
<evidence type="ECO:0000256" key="4">
    <source>
        <dbReference type="ARBA" id="ARBA00022448"/>
    </source>
</evidence>
<sequence>MFLQADWIVKLVMIGLLLASVATWTVFFAKSAQLRRLGAVQREVTAAVSALRSLGEARGQGALADHPLVREAQAELDLSADALGDGEGIKERVVSRFERFEAAEARRLTAGVNVLATIGATAPFVGLFGTVWGIMNSFVGIAEKQTTNLAVVAPGIAEALLATATGLVAAIPAVVIYNHFSRQIAAHRAAIADTSAALLRLVSRDLSRGTAPVRKAA</sequence>
<evidence type="ECO:0000256" key="11">
    <source>
        <dbReference type="ARBA" id="ARBA00024816"/>
    </source>
</evidence>
<comment type="function">
    <text evidence="11">Involved in the TonB-dependent energy-dependent transport of various receptor-bound substrates. Protects ExbD from proteolytic degradation and functionally stabilizes TonB.</text>
</comment>
<dbReference type="PANTHER" id="PTHR30625:SF16">
    <property type="entry name" value="BIOPOLYMER TRANSPORT PROTEIN EXBB"/>
    <property type="match status" value="1"/>
</dbReference>
<dbReference type="AlphaFoldDB" id="A0A7X1FT66"/>
<accession>A0A7X1FT66</accession>
<dbReference type="NCBIfam" id="TIGR02797">
    <property type="entry name" value="exbB"/>
    <property type="match status" value="1"/>
</dbReference>
<evidence type="ECO:0000256" key="2">
    <source>
        <dbReference type="ARBA" id="ARBA00011471"/>
    </source>
</evidence>
<comment type="subcellular location">
    <subcellularLocation>
        <location evidence="1">Cell inner membrane</location>
        <topology evidence="1">Multi-pass membrane protein</topology>
    </subcellularLocation>
    <subcellularLocation>
        <location evidence="12">Membrane</location>
        <topology evidence="12">Multi-pass membrane protein</topology>
    </subcellularLocation>
</comment>
<keyword evidence="16" id="KW-1185">Reference proteome</keyword>
<keyword evidence="9 13" id="KW-1133">Transmembrane helix</keyword>
<comment type="caution">
    <text evidence="15">The sequence shown here is derived from an EMBL/GenBank/DDBJ whole genome shotgun (WGS) entry which is preliminary data.</text>
</comment>
<dbReference type="PANTHER" id="PTHR30625">
    <property type="entry name" value="PROTEIN TOLQ"/>
    <property type="match status" value="1"/>
</dbReference>
<dbReference type="GO" id="GO:0017038">
    <property type="term" value="P:protein import"/>
    <property type="evidence" value="ECO:0007669"/>
    <property type="project" value="TreeGrafter"/>
</dbReference>
<evidence type="ECO:0000256" key="10">
    <source>
        <dbReference type="ARBA" id="ARBA00023136"/>
    </source>
</evidence>
<keyword evidence="8 12" id="KW-0653">Protein transport</keyword>
<feature type="transmembrane region" description="Helical" evidence="13">
    <location>
        <begin position="7"/>
        <end position="29"/>
    </location>
</feature>
<feature type="transmembrane region" description="Helical" evidence="13">
    <location>
        <begin position="114"/>
        <end position="135"/>
    </location>
</feature>
<feature type="transmembrane region" description="Helical" evidence="13">
    <location>
        <begin position="155"/>
        <end position="178"/>
    </location>
</feature>
<keyword evidence="6" id="KW-0997">Cell inner membrane</keyword>
<evidence type="ECO:0000256" key="6">
    <source>
        <dbReference type="ARBA" id="ARBA00022519"/>
    </source>
</evidence>
<dbReference type="InterPro" id="IPR014164">
    <property type="entry name" value="TonB_ExbB_1"/>
</dbReference>
<evidence type="ECO:0000256" key="9">
    <source>
        <dbReference type="ARBA" id="ARBA00022989"/>
    </source>
</evidence>
<evidence type="ECO:0000256" key="7">
    <source>
        <dbReference type="ARBA" id="ARBA00022692"/>
    </source>
</evidence>
<feature type="domain" description="MotA/TolQ/ExbB proton channel" evidence="14">
    <location>
        <begin position="90"/>
        <end position="186"/>
    </location>
</feature>
<protein>
    <recommendedName>
        <fullName evidence="3">Biopolymer transport protein ExbB</fullName>
    </recommendedName>
</protein>
<evidence type="ECO:0000259" key="14">
    <source>
        <dbReference type="Pfam" id="PF01618"/>
    </source>
</evidence>
<name>A0A7X1FT66_9SPHN</name>
<dbReference type="GO" id="GO:0005886">
    <property type="term" value="C:plasma membrane"/>
    <property type="evidence" value="ECO:0007669"/>
    <property type="project" value="UniProtKB-SubCell"/>
</dbReference>
<evidence type="ECO:0000256" key="3">
    <source>
        <dbReference type="ARBA" id="ARBA00022093"/>
    </source>
</evidence>
<proteinExistence type="inferred from homology"/>
<evidence type="ECO:0000256" key="8">
    <source>
        <dbReference type="ARBA" id="ARBA00022927"/>
    </source>
</evidence>
<keyword evidence="4 12" id="KW-0813">Transport</keyword>
<gene>
    <name evidence="15" type="primary">exbB</name>
    <name evidence="15" type="ORF">H7F51_13240</name>
</gene>
<evidence type="ECO:0000256" key="1">
    <source>
        <dbReference type="ARBA" id="ARBA00004429"/>
    </source>
</evidence>